<sequence length="236" mass="26384">MPTEKSKVTSSRIGTQMRGALAAAYKSRGRAIANLYYVYSPKTDQDWVLSGLHQFTYFVLIESNPQIVHANYAPATHELYCGGRVEQLTWTAEVEYRDGHREWQLIVAERDAEEHPIDSQQARVVAATAGGAMHRSVTGADLYRNRIQIHNWIQIIHRLSLYRGYALRDEHIEVCTLLDSKRQILLRDVIRLARGGESDAYIGAALRVAARGGCSNDFDSNPLSQDSVLAAIGKSV</sequence>
<keyword evidence="2" id="KW-1185">Reference proteome</keyword>
<dbReference type="AlphaFoldDB" id="A0A5E4VL70"/>
<dbReference type="EMBL" id="CABPSB010000008">
    <property type="protein sequence ID" value="VVE13068.1"/>
    <property type="molecule type" value="Genomic_DNA"/>
</dbReference>
<proteinExistence type="predicted"/>
<dbReference type="Proteomes" id="UP000406256">
    <property type="component" value="Unassembled WGS sequence"/>
</dbReference>
<dbReference type="OrthoDB" id="6918267at2"/>
<evidence type="ECO:0000313" key="2">
    <source>
        <dbReference type="Proteomes" id="UP000406256"/>
    </source>
</evidence>
<name>A0A5E4VL70_9BURK</name>
<accession>A0A5E4VL70</accession>
<organism evidence="1 2">
    <name type="scientific">Pandoraea anhela</name>
    <dbReference type="NCBI Taxonomy" id="2508295"/>
    <lineage>
        <taxon>Bacteria</taxon>
        <taxon>Pseudomonadati</taxon>
        <taxon>Pseudomonadota</taxon>
        <taxon>Betaproteobacteria</taxon>
        <taxon>Burkholderiales</taxon>
        <taxon>Burkholderiaceae</taxon>
        <taxon>Pandoraea</taxon>
    </lineage>
</organism>
<protein>
    <submittedName>
        <fullName evidence="1">Uncharacterized protein</fullName>
    </submittedName>
</protein>
<evidence type="ECO:0000313" key="1">
    <source>
        <dbReference type="EMBL" id="VVE13068.1"/>
    </source>
</evidence>
<gene>
    <name evidence="1" type="ORF">PAN31108_02729</name>
</gene>
<reference evidence="1 2" key="1">
    <citation type="submission" date="2019-08" db="EMBL/GenBank/DDBJ databases">
        <authorList>
            <person name="Peeters C."/>
        </authorList>
    </citation>
    <scope>NUCLEOTIDE SEQUENCE [LARGE SCALE GENOMIC DNA]</scope>
    <source>
        <strain evidence="1 2">LMG 31108</strain>
    </source>
</reference>
<dbReference type="RefSeq" id="WP_124988738.1">
    <property type="nucleotide sequence ID" value="NZ_CABPSB010000008.1"/>
</dbReference>